<keyword evidence="2" id="KW-1185">Reference proteome</keyword>
<dbReference type="AlphaFoldDB" id="A0A1V9X3N0"/>
<dbReference type="Proteomes" id="UP000192247">
    <property type="component" value="Unassembled WGS sequence"/>
</dbReference>
<dbReference type="OrthoDB" id="3945418at2759"/>
<proteinExistence type="predicted"/>
<organism evidence="1 2">
    <name type="scientific">Tropilaelaps mercedesae</name>
    <dbReference type="NCBI Taxonomy" id="418985"/>
    <lineage>
        <taxon>Eukaryota</taxon>
        <taxon>Metazoa</taxon>
        <taxon>Ecdysozoa</taxon>
        <taxon>Arthropoda</taxon>
        <taxon>Chelicerata</taxon>
        <taxon>Arachnida</taxon>
        <taxon>Acari</taxon>
        <taxon>Parasitiformes</taxon>
        <taxon>Mesostigmata</taxon>
        <taxon>Gamasina</taxon>
        <taxon>Dermanyssoidea</taxon>
        <taxon>Laelapidae</taxon>
        <taxon>Tropilaelaps</taxon>
    </lineage>
</organism>
<dbReference type="EMBL" id="MNPL01026207">
    <property type="protein sequence ID" value="OQR68087.1"/>
    <property type="molecule type" value="Genomic_DNA"/>
</dbReference>
<name>A0A1V9X3N0_9ACAR</name>
<sequence>MFRYFPRHDKNFTQGKEWYKYRSKTQPYTLKPRTIMSYVPSMNDVAEEAL</sequence>
<evidence type="ECO:0000313" key="2">
    <source>
        <dbReference type="Proteomes" id="UP000192247"/>
    </source>
</evidence>
<evidence type="ECO:0000313" key="1">
    <source>
        <dbReference type="EMBL" id="OQR68087.1"/>
    </source>
</evidence>
<protein>
    <submittedName>
        <fullName evidence="1">Putative cytochrome P450 49a1-like</fullName>
    </submittedName>
</protein>
<reference evidence="1 2" key="1">
    <citation type="journal article" date="2017" name="Gigascience">
        <title>Draft genome of the honey bee ectoparasitic mite, Tropilaelaps mercedesae, is shaped by the parasitic life history.</title>
        <authorList>
            <person name="Dong X."/>
            <person name="Armstrong S.D."/>
            <person name="Xia D."/>
            <person name="Makepeace B.L."/>
            <person name="Darby A.C."/>
            <person name="Kadowaki T."/>
        </authorList>
    </citation>
    <scope>NUCLEOTIDE SEQUENCE [LARGE SCALE GENOMIC DNA]</scope>
    <source>
        <strain evidence="1">Wuxi-XJTLU</strain>
    </source>
</reference>
<gene>
    <name evidence="1" type="ORF">BIW11_04629</name>
</gene>
<accession>A0A1V9X3N0</accession>
<dbReference type="InParanoid" id="A0A1V9X3N0"/>
<comment type="caution">
    <text evidence="1">The sequence shown here is derived from an EMBL/GenBank/DDBJ whole genome shotgun (WGS) entry which is preliminary data.</text>
</comment>